<evidence type="ECO:0000259" key="9">
    <source>
        <dbReference type="PROSITE" id="PS50089"/>
    </source>
</evidence>
<dbReference type="InterPro" id="IPR027038">
    <property type="entry name" value="RanGap"/>
</dbReference>
<dbReference type="InterPro" id="IPR001841">
    <property type="entry name" value="Znf_RING"/>
</dbReference>
<evidence type="ECO:0000256" key="8">
    <source>
        <dbReference type="SAM" id="Coils"/>
    </source>
</evidence>
<dbReference type="InterPro" id="IPR001611">
    <property type="entry name" value="Leu-rich_rpt"/>
</dbReference>
<dbReference type="InterPro" id="IPR013083">
    <property type="entry name" value="Znf_RING/FYVE/PHD"/>
</dbReference>
<evidence type="ECO:0000313" key="11">
    <source>
        <dbReference type="EMBL" id="CAF1355539.1"/>
    </source>
</evidence>
<dbReference type="Proteomes" id="UP000681720">
    <property type="component" value="Unassembled WGS sequence"/>
</dbReference>
<dbReference type="SMART" id="SM00184">
    <property type="entry name" value="RING"/>
    <property type="match status" value="1"/>
</dbReference>
<evidence type="ECO:0000256" key="7">
    <source>
        <dbReference type="PROSITE-ProRule" id="PRU00207"/>
    </source>
</evidence>
<evidence type="ECO:0000256" key="2">
    <source>
        <dbReference type="ARBA" id="ARBA00022614"/>
    </source>
</evidence>
<dbReference type="SUPFAM" id="SSF52047">
    <property type="entry name" value="RNI-like"/>
    <property type="match status" value="1"/>
</dbReference>
<dbReference type="Proteomes" id="UP000663834">
    <property type="component" value="Unassembled WGS sequence"/>
</dbReference>
<accession>A0A816BM77</accession>
<feature type="domain" description="TRAF-type" evidence="10">
    <location>
        <begin position="84"/>
        <end position="121"/>
    </location>
</feature>
<dbReference type="EMBL" id="CAJOBH010000476">
    <property type="protein sequence ID" value="CAF3795233.1"/>
    <property type="molecule type" value="Genomic_DNA"/>
</dbReference>
<evidence type="ECO:0000313" key="13">
    <source>
        <dbReference type="EMBL" id="CAF2137970.1"/>
    </source>
</evidence>
<keyword evidence="3 7" id="KW-0479">Metal-binding</keyword>
<dbReference type="GO" id="GO:0048471">
    <property type="term" value="C:perinuclear region of cytoplasm"/>
    <property type="evidence" value="ECO:0007669"/>
    <property type="project" value="TreeGrafter"/>
</dbReference>
<dbReference type="OrthoDB" id="438726at2759"/>
<evidence type="ECO:0000313" key="14">
    <source>
        <dbReference type="EMBL" id="CAF3795233.1"/>
    </source>
</evidence>
<dbReference type="Gene3D" id="3.30.40.10">
    <property type="entry name" value="Zinc/RING finger domain, C3HC4 (zinc finger)"/>
    <property type="match status" value="2"/>
</dbReference>
<dbReference type="GO" id="GO:0005096">
    <property type="term" value="F:GTPase activator activity"/>
    <property type="evidence" value="ECO:0007669"/>
    <property type="project" value="UniProtKB-KW"/>
</dbReference>
<dbReference type="PROSITE" id="PS50145">
    <property type="entry name" value="ZF_TRAF"/>
    <property type="match status" value="1"/>
</dbReference>
<feature type="coiled-coil region" evidence="8">
    <location>
        <begin position="146"/>
        <end position="180"/>
    </location>
</feature>
<keyword evidence="1" id="KW-0343">GTPase activation</keyword>
<feature type="zinc finger region" description="TRAF-type" evidence="7">
    <location>
        <begin position="84"/>
        <end position="121"/>
    </location>
</feature>
<keyword evidence="6 7" id="KW-0862">Zinc</keyword>
<evidence type="ECO:0008006" key="17">
    <source>
        <dbReference type="Google" id="ProtNLM"/>
    </source>
</evidence>
<evidence type="ECO:0000313" key="16">
    <source>
        <dbReference type="Proteomes" id="UP000663834"/>
    </source>
</evidence>
<dbReference type="PROSITE" id="PS50089">
    <property type="entry name" value="ZF_RING_2"/>
    <property type="match status" value="1"/>
</dbReference>
<feature type="domain" description="RING-type" evidence="9">
    <location>
        <begin position="21"/>
        <end position="59"/>
    </location>
</feature>
<dbReference type="PROSITE" id="PS00518">
    <property type="entry name" value="ZF_RING_1"/>
    <property type="match status" value="1"/>
</dbReference>
<dbReference type="Pfam" id="PF02176">
    <property type="entry name" value="zf-TRAF"/>
    <property type="match status" value="1"/>
</dbReference>
<comment type="caution">
    <text evidence="12">The sequence shown here is derived from an EMBL/GenBank/DDBJ whole genome shotgun (WGS) entry which is preliminary data.</text>
</comment>
<dbReference type="Pfam" id="PF13516">
    <property type="entry name" value="LRR_6"/>
    <property type="match status" value="4"/>
</dbReference>
<gene>
    <name evidence="14" type="ORF">BYL167_LOCUS2680</name>
    <name evidence="11" type="ORF">CJN711_LOCUS19651</name>
    <name evidence="15" type="ORF">GIL414_LOCUS1792</name>
    <name evidence="12" type="ORF">KQP761_LOCUS23542</name>
    <name evidence="13" type="ORF">WKI299_LOCUS27734</name>
</gene>
<name>A0A816BM77_9BILA</name>
<keyword evidence="4" id="KW-0677">Repeat</keyword>
<dbReference type="EMBL" id="CAJNRF010012153">
    <property type="protein sequence ID" value="CAF2137970.1"/>
    <property type="molecule type" value="Genomic_DNA"/>
</dbReference>
<dbReference type="InterPro" id="IPR017907">
    <property type="entry name" value="Znf_RING_CS"/>
</dbReference>
<dbReference type="EMBL" id="CAJNOV010009229">
    <property type="protein sequence ID" value="CAF1355539.1"/>
    <property type="molecule type" value="Genomic_DNA"/>
</dbReference>
<evidence type="ECO:0000256" key="3">
    <source>
        <dbReference type="ARBA" id="ARBA00022723"/>
    </source>
</evidence>
<reference evidence="12" key="1">
    <citation type="submission" date="2021-02" db="EMBL/GenBank/DDBJ databases">
        <authorList>
            <person name="Nowell W R."/>
        </authorList>
    </citation>
    <scope>NUCLEOTIDE SEQUENCE</scope>
</reference>
<dbReference type="GO" id="GO:0005829">
    <property type="term" value="C:cytosol"/>
    <property type="evidence" value="ECO:0007669"/>
    <property type="project" value="TreeGrafter"/>
</dbReference>
<evidence type="ECO:0000259" key="10">
    <source>
        <dbReference type="PROSITE" id="PS50145"/>
    </source>
</evidence>
<evidence type="ECO:0000313" key="15">
    <source>
        <dbReference type="EMBL" id="CAF3813707.1"/>
    </source>
</evidence>
<evidence type="ECO:0000256" key="4">
    <source>
        <dbReference type="ARBA" id="ARBA00022737"/>
    </source>
</evidence>
<dbReference type="SMART" id="SM00368">
    <property type="entry name" value="LRR_RI"/>
    <property type="match status" value="5"/>
</dbReference>
<dbReference type="GO" id="GO:0008270">
    <property type="term" value="F:zinc ion binding"/>
    <property type="evidence" value="ECO:0007669"/>
    <property type="project" value="UniProtKB-KW"/>
</dbReference>
<dbReference type="GO" id="GO:0005634">
    <property type="term" value="C:nucleus"/>
    <property type="evidence" value="ECO:0007669"/>
    <property type="project" value="TreeGrafter"/>
</dbReference>
<dbReference type="EMBL" id="CAJNOW010012663">
    <property type="protein sequence ID" value="CAF1612554.1"/>
    <property type="molecule type" value="Genomic_DNA"/>
</dbReference>
<evidence type="ECO:0000313" key="12">
    <source>
        <dbReference type="EMBL" id="CAF1612554.1"/>
    </source>
</evidence>
<evidence type="ECO:0000256" key="6">
    <source>
        <dbReference type="ARBA" id="ARBA00022833"/>
    </source>
</evidence>
<evidence type="ECO:0000256" key="5">
    <source>
        <dbReference type="ARBA" id="ARBA00022771"/>
    </source>
</evidence>
<keyword evidence="8" id="KW-0175">Coiled coil</keyword>
<dbReference type="Pfam" id="PF13639">
    <property type="entry name" value="zf-RING_2"/>
    <property type="match status" value="1"/>
</dbReference>
<dbReference type="EMBL" id="CAJOBJ010000313">
    <property type="protein sequence ID" value="CAF3813707.1"/>
    <property type="molecule type" value="Genomic_DNA"/>
</dbReference>
<dbReference type="GO" id="GO:0031267">
    <property type="term" value="F:small GTPase binding"/>
    <property type="evidence" value="ECO:0007669"/>
    <property type="project" value="TreeGrafter"/>
</dbReference>
<dbReference type="AlphaFoldDB" id="A0A816BM77"/>
<dbReference type="GO" id="GO:0006913">
    <property type="term" value="P:nucleocytoplasmic transport"/>
    <property type="evidence" value="ECO:0007669"/>
    <property type="project" value="TreeGrafter"/>
</dbReference>
<dbReference type="Proteomes" id="UP000663856">
    <property type="component" value="Unassembled WGS sequence"/>
</dbReference>
<dbReference type="PANTHER" id="PTHR24113:SF12">
    <property type="entry name" value="RAN GTPASE-ACTIVATING PROTEIN 1"/>
    <property type="match status" value="1"/>
</dbReference>
<dbReference type="SUPFAM" id="SSF57850">
    <property type="entry name" value="RING/U-box"/>
    <property type="match status" value="1"/>
</dbReference>
<dbReference type="PANTHER" id="PTHR24113">
    <property type="entry name" value="RAN GTPASE-ACTIVATING PROTEIN 1"/>
    <property type="match status" value="1"/>
</dbReference>
<protein>
    <recommendedName>
        <fullName evidence="17">RING-type domain-containing protein</fullName>
    </recommendedName>
</protein>
<sequence length="403" mass="46041">MASNNKYEYLNETSIDELLLCPLCKSPFVDPMSSPCQHTVCCQCIKKWLKKSSTCPICRKSLVENDLKPVTERILLQMLHRLKVKCTECGQTDLERGNFNDHIEKACTNSTVECPSAVIKCPWRGQRDQLNDHLATCAFEPIRPMFSELINENRQLKEQVQQLQMNNQRLQDTAAREMNTTGFLDDNRPPKDIIDTSEPRSKIKLHQKELYDMDMEYVVQEAIIRKQCKILDLSANHIRSEGASALANVLGTNPILEELYLDHNCVSDMGAQLLAQAISANNTHLRVLYLGSNSITYEGAQHLAEMLKTNRTLNRLYLFENNIGDRGIQLLAQVLTHHNRTVTDVDLNGNMLESDLTADFLVEMLKSNQSLKTLRVCKCNLSETSKIRLRDTVRSKRDFKLRV</sequence>
<dbReference type="SUPFAM" id="SSF49599">
    <property type="entry name" value="TRAF domain-like"/>
    <property type="match status" value="1"/>
</dbReference>
<keyword evidence="5 7" id="KW-0863">Zinc-finger</keyword>
<proteinExistence type="predicted"/>
<dbReference type="Proteomes" id="UP000681967">
    <property type="component" value="Unassembled WGS sequence"/>
</dbReference>
<dbReference type="InterPro" id="IPR001293">
    <property type="entry name" value="Znf_TRAF"/>
</dbReference>
<evidence type="ECO:0000256" key="1">
    <source>
        <dbReference type="ARBA" id="ARBA00022468"/>
    </source>
</evidence>
<dbReference type="Proteomes" id="UP000663855">
    <property type="component" value="Unassembled WGS sequence"/>
</dbReference>
<dbReference type="Gene3D" id="3.80.10.10">
    <property type="entry name" value="Ribonuclease Inhibitor"/>
    <property type="match status" value="2"/>
</dbReference>
<keyword evidence="2" id="KW-0433">Leucine-rich repeat</keyword>
<organism evidence="12 16">
    <name type="scientific">Rotaria magnacalcarata</name>
    <dbReference type="NCBI Taxonomy" id="392030"/>
    <lineage>
        <taxon>Eukaryota</taxon>
        <taxon>Metazoa</taxon>
        <taxon>Spiralia</taxon>
        <taxon>Gnathifera</taxon>
        <taxon>Rotifera</taxon>
        <taxon>Eurotatoria</taxon>
        <taxon>Bdelloidea</taxon>
        <taxon>Philodinida</taxon>
        <taxon>Philodinidae</taxon>
        <taxon>Rotaria</taxon>
    </lineage>
</organism>
<dbReference type="InterPro" id="IPR032675">
    <property type="entry name" value="LRR_dom_sf"/>
</dbReference>